<reference evidence="2 3" key="1">
    <citation type="submission" date="2020-08" db="EMBL/GenBank/DDBJ databases">
        <title>Genomic Encyclopedia of Type Strains, Phase III (KMG-III): the genomes of soil and plant-associated and newly described type strains.</title>
        <authorList>
            <person name="Whitman W."/>
        </authorList>
    </citation>
    <scope>NUCLEOTIDE SEQUENCE [LARGE SCALE GENOMIC DNA]</scope>
    <source>
        <strain evidence="2 3">CECT 3265</strain>
    </source>
</reference>
<organism evidence="2 3">
    <name type="scientific">Streptomyces netropsis</name>
    <name type="common">Streptoverticillium netropsis</name>
    <dbReference type="NCBI Taxonomy" id="55404"/>
    <lineage>
        <taxon>Bacteria</taxon>
        <taxon>Bacillati</taxon>
        <taxon>Actinomycetota</taxon>
        <taxon>Actinomycetes</taxon>
        <taxon>Kitasatosporales</taxon>
        <taxon>Streptomycetaceae</taxon>
        <taxon>Streptomyces</taxon>
    </lineage>
</organism>
<dbReference type="AlphaFoldDB" id="A0A7W7LHS6"/>
<comment type="caution">
    <text evidence="2">The sequence shown here is derived from an EMBL/GenBank/DDBJ whole genome shotgun (WGS) entry which is preliminary data.</text>
</comment>
<dbReference type="PANTHER" id="PTHR34293">
    <property type="entry name" value="HTH-TYPE TRANSCRIPTIONAL REGULATOR TRMBL2"/>
    <property type="match status" value="1"/>
</dbReference>
<dbReference type="InterPro" id="IPR036390">
    <property type="entry name" value="WH_DNA-bd_sf"/>
</dbReference>
<dbReference type="InterPro" id="IPR036388">
    <property type="entry name" value="WH-like_DNA-bd_sf"/>
</dbReference>
<dbReference type="EMBL" id="JACHJG010000016">
    <property type="protein sequence ID" value="MBB4889946.1"/>
    <property type="molecule type" value="Genomic_DNA"/>
</dbReference>
<gene>
    <name evidence="2" type="ORF">FHS38_006024</name>
</gene>
<evidence type="ECO:0000313" key="2">
    <source>
        <dbReference type="EMBL" id="MBB4889946.1"/>
    </source>
</evidence>
<keyword evidence="3" id="KW-1185">Reference proteome</keyword>
<proteinExistence type="predicted"/>
<dbReference type="Pfam" id="PF01978">
    <property type="entry name" value="TrmB"/>
    <property type="match status" value="1"/>
</dbReference>
<evidence type="ECO:0000313" key="3">
    <source>
        <dbReference type="Proteomes" id="UP000556436"/>
    </source>
</evidence>
<dbReference type="PANTHER" id="PTHR34293:SF1">
    <property type="entry name" value="HTH-TYPE TRANSCRIPTIONAL REGULATOR TRMBL2"/>
    <property type="match status" value="1"/>
</dbReference>
<keyword evidence="2" id="KW-0238">DNA-binding</keyword>
<accession>A0A7W7LHS6</accession>
<sequence length="267" mass="28704">MEPEEGSVADLVALGLSRYEARVYHALVRRESYTAAQVAREARVPRQRIYDVLDGLVRGGLAAAHGGRVTTFSAMAPGQALSRLLSRRREALEDLERVSAGLAAALLPLWTDGRSHTDPLDYIEVLREPGAIVDRFADIQAQATGELLTFCRPPFVAPPATAVVTRAARRITRGGGTVRAVYTHDALADPEVREKVLLFGRAGQEGRVIDELPLKLVVADATLVLCDLPDPVAGSGSTTALSIEHPALAACLRLAFQTVWDRATPIA</sequence>
<dbReference type="InterPro" id="IPR051797">
    <property type="entry name" value="TrmB-like"/>
</dbReference>
<dbReference type="SUPFAM" id="SSF46785">
    <property type="entry name" value="Winged helix' DNA-binding domain"/>
    <property type="match status" value="1"/>
</dbReference>
<dbReference type="Proteomes" id="UP000556436">
    <property type="component" value="Unassembled WGS sequence"/>
</dbReference>
<dbReference type="Gene3D" id="1.10.10.10">
    <property type="entry name" value="Winged helix-like DNA-binding domain superfamily/Winged helix DNA-binding domain"/>
    <property type="match status" value="1"/>
</dbReference>
<protein>
    <submittedName>
        <fullName evidence="2">Putative DNA-binding transcriptional regulator</fullName>
    </submittedName>
</protein>
<name>A0A7W7LHS6_STRNE</name>
<dbReference type="GO" id="GO:0003677">
    <property type="term" value="F:DNA binding"/>
    <property type="evidence" value="ECO:0007669"/>
    <property type="project" value="UniProtKB-KW"/>
</dbReference>
<evidence type="ECO:0000259" key="1">
    <source>
        <dbReference type="Pfam" id="PF01978"/>
    </source>
</evidence>
<dbReference type="RefSeq" id="WP_184738772.1">
    <property type="nucleotide sequence ID" value="NZ_BMRW01000014.1"/>
</dbReference>
<feature type="domain" description="Transcription regulator TrmB N-terminal" evidence="1">
    <location>
        <begin position="13"/>
        <end position="77"/>
    </location>
</feature>
<dbReference type="InterPro" id="IPR002831">
    <property type="entry name" value="Tscrpt_reg_TrmB_N"/>
</dbReference>